<feature type="transmembrane region" description="Helical" evidence="1">
    <location>
        <begin position="151"/>
        <end position="170"/>
    </location>
</feature>
<feature type="transmembrane region" description="Helical" evidence="1">
    <location>
        <begin position="127"/>
        <end position="145"/>
    </location>
</feature>
<protein>
    <submittedName>
        <fullName evidence="2">Uncharacterized protein</fullName>
    </submittedName>
</protein>
<feature type="transmembrane region" description="Helical" evidence="1">
    <location>
        <begin position="28"/>
        <end position="50"/>
    </location>
</feature>
<organism evidence="2 3">
    <name type="scientific">Prochlorococcus marinus (strain MIT 9303)</name>
    <dbReference type="NCBI Taxonomy" id="59922"/>
    <lineage>
        <taxon>Bacteria</taxon>
        <taxon>Bacillati</taxon>
        <taxon>Cyanobacteriota</taxon>
        <taxon>Cyanophyceae</taxon>
        <taxon>Synechococcales</taxon>
        <taxon>Prochlorococcaceae</taxon>
        <taxon>Prochlorococcus</taxon>
    </lineage>
</organism>
<feature type="transmembrane region" description="Helical" evidence="1">
    <location>
        <begin position="62"/>
        <end position="84"/>
    </location>
</feature>
<sequence length="188" mass="20125">MPDALLQGLSGLSQGLDSMAEVLLKMEAGVGLLLAVGLSMSAAHFFSLLANRLGPVQIAVHLFFDALGLSLAFLMGILCDSLILTSLKAVPLHPITFANHMLPAVWPGLFYILVGAPYISDLIAVTLFAWIHLNVVVLLKALYGIPLQQGLVMALPGFALALVLIALLFAQRWKSSYAQLAREVALNH</sequence>
<evidence type="ECO:0000313" key="3">
    <source>
        <dbReference type="Proteomes" id="UP000002274"/>
    </source>
</evidence>
<dbReference type="KEGG" id="pmf:P9303_18491"/>
<name>A2CAT1_PROM3</name>
<dbReference type="EMBL" id="CP000554">
    <property type="protein sequence ID" value="ABM78591.1"/>
    <property type="molecule type" value="Genomic_DNA"/>
</dbReference>
<reference evidence="2 3" key="1">
    <citation type="journal article" date="2007" name="PLoS Genet.">
        <title>Patterns and implications of gene gain and loss in the evolution of Prochlorococcus.</title>
        <authorList>
            <person name="Kettler G.C."/>
            <person name="Martiny A.C."/>
            <person name="Huang K."/>
            <person name="Zucker J."/>
            <person name="Coleman M.L."/>
            <person name="Rodrigue S."/>
            <person name="Chen F."/>
            <person name="Lapidus A."/>
            <person name="Ferriera S."/>
            <person name="Johnson J."/>
            <person name="Steglich C."/>
            <person name="Church G.M."/>
            <person name="Richardson P."/>
            <person name="Chisholm S.W."/>
        </authorList>
    </citation>
    <scope>NUCLEOTIDE SEQUENCE [LARGE SCALE GENOMIC DNA]</scope>
    <source>
        <strain evidence="2 3">MIT 9303</strain>
    </source>
</reference>
<feature type="transmembrane region" description="Helical" evidence="1">
    <location>
        <begin position="104"/>
        <end position="120"/>
    </location>
</feature>
<dbReference type="STRING" id="59922.P9303_18491"/>
<dbReference type="AlphaFoldDB" id="A2CAT1"/>
<proteinExistence type="predicted"/>
<accession>A2CAT1</accession>
<evidence type="ECO:0000256" key="1">
    <source>
        <dbReference type="SAM" id="Phobius"/>
    </source>
</evidence>
<gene>
    <name evidence="2" type="ordered locus">P9303_18491</name>
</gene>
<dbReference type="HOGENOM" id="CLU_1554541_0_0_3"/>
<keyword evidence="1" id="KW-0812">Transmembrane</keyword>
<keyword evidence="1" id="KW-1133">Transmembrane helix</keyword>
<keyword evidence="1" id="KW-0472">Membrane</keyword>
<evidence type="ECO:0000313" key="2">
    <source>
        <dbReference type="EMBL" id="ABM78591.1"/>
    </source>
</evidence>
<dbReference type="Proteomes" id="UP000002274">
    <property type="component" value="Chromosome"/>
</dbReference>